<dbReference type="Pfam" id="PF13193">
    <property type="entry name" value="AMP-binding_C"/>
    <property type="match status" value="1"/>
</dbReference>
<dbReference type="GO" id="GO:0044550">
    <property type="term" value="P:secondary metabolite biosynthetic process"/>
    <property type="evidence" value="ECO:0007669"/>
    <property type="project" value="TreeGrafter"/>
</dbReference>
<evidence type="ECO:0000259" key="3">
    <source>
        <dbReference type="Pfam" id="PF13193"/>
    </source>
</evidence>
<protein>
    <submittedName>
        <fullName evidence="4">TycC protein</fullName>
    </submittedName>
</protein>
<feature type="domain" description="AMP-dependent synthetase/ligase" evidence="2">
    <location>
        <begin position="121"/>
        <end position="513"/>
    </location>
</feature>
<dbReference type="PROSITE" id="PS00455">
    <property type="entry name" value="AMP_BINDING"/>
    <property type="match status" value="1"/>
</dbReference>
<evidence type="ECO:0000313" key="5">
    <source>
        <dbReference type="Proteomes" id="UP000604046"/>
    </source>
</evidence>
<dbReference type="InterPro" id="IPR025110">
    <property type="entry name" value="AMP-bd_C"/>
</dbReference>
<feature type="transmembrane region" description="Helical" evidence="1">
    <location>
        <begin position="39"/>
        <end position="60"/>
    </location>
</feature>
<organism evidence="4 5">
    <name type="scientific">Symbiodinium natans</name>
    <dbReference type="NCBI Taxonomy" id="878477"/>
    <lineage>
        <taxon>Eukaryota</taxon>
        <taxon>Sar</taxon>
        <taxon>Alveolata</taxon>
        <taxon>Dinophyceae</taxon>
        <taxon>Suessiales</taxon>
        <taxon>Symbiodiniaceae</taxon>
        <taxon>Symbiodinium</taxon>
    </lineage>
</organism>
<feature type="transmembrane region" description="Helical" evidence="1">
    <location>
        <begin position="1020"/>
        <end position="1037"/>
    </location>
</feature>
<dbReference type="Gene3D" id="3.40.50.12780">
    <property type="entry name" value="N-terminal domain of ligase-like"/>
    <property type="match status" value="1"/>
</dbReference>
<dbReference type="EMBL" id="CAJNDS010000212">
    <property type="protein sequence ID" value="CAE7029035.1"/>
    <property type="molecule type" value="Genomic_DNA"/>
</dbReference>
<dbReference type="SUPFAM" id="SSF56801">
    <property type="entry name" value="Acetyl-CoA synthetase-like"/>
    <property type="match status" value="1"/>
</dbReference>
<evidence type="ECO:0000256" key="1">
    <source>
        <dbReference type="SAM" id="Phobius"/>
    </source>
</evidence>
<feature type="transmembrane region" description="Helical" evidence="1">
    <location>
        <begin position="1057"/>
        <end position="1085"/>
    </location>
</feature>
<accession>A0A812ICV8</accession>
<feature type="transmembrane region" description="Helical" evidence="1">
    <location>
        <begin position="929"/>
        <end position="948"/>
    </location>
</feature>
<dbReference type="GO" id="GO:0031177">
    <property type="term" value="F:phosphopantetheine binding"/>
    <property type="evidence" value="ECO:0007669"/>
    <property type="project" value="TreeGrafter"/>
</dbReference>
<feature type="transmembrane region" description="Helical" evidence="1">
    <location>
        <begin position="993"/>
        <end position="1013"/>
    </location>
</feature>
<dbReference type="PANTHER" id="PTHR45527:SF1">
    <property type="entry name" value="FATTY ACID SYNTHASE"/>
    <property type="match status" value="1"/>
</dbReference>
<dbReference type="InterPro" id="IPR042099">
    <property type="entry name" value="ANL_N_sf"/>
</dbReference>
<evidence type="ECO:0000313" key="4">
    <source>
        <dbReference type="EMBL" id="CAE7029035.1"/>
    </source>
</evidence>
<dbReference type="GO" id="GO:0043041">
    <property type="term" value="P:amino acid activation for nonribosomal peptide biosynthetic process"/>
    <property type="evidence" value="ECO:0007669"/>
    <property type="project" value="TreeGrafter"/>
</dbReference>
<dbReference type="GO" id="GO:0005737">
    <property type="term" value="C:cytoplasm"/>
    <property type="evidence" value="ECO:0007669"/>
    <property type="project" value="TreeGrafter"/>
</dbReference>
<feature type="domain" description="AMP-binding enzyme C-terminal" evidence="3">
    <location>
        <begin position="596"/>
        <end position="661"/>
    </location>
</feature>
<gene>
    <name evidence="4" type="primary">tycC</name>
    <name evidence="4" type="ORF">SNAT2548_LOCUS3466</name>
</gene>
<keyword evidence="5" id="KW-1185">Reference proteome</keyword>
<evidence type="ECO:0000259" key="2">
    <source>
        <dbReference type="Pfam" id="PF00501"/>
    </source>
</evidence>
<keyword evidence="1" id="KW-0472">Membrane</keyword>
<feature type="transmembrane region" description="Helical" evidence="1">
    <location>
        <begin position="960"/>
        <end position="981"/>
    </location>
</feature>
<keyword evidence="1" id="KW-1133">Transmembrane helix</keyword>
<comment type="caution">
    <text evidence="4">The sequence shown here is derived from an EMBL/GenBank/DDBJ whole genome shotgun (WGS) entry which is preliminary data.</text>
</comment>
<dbReference type="Gene3D" id="3.30.300.30">
    <property type="match status" value="1"/>
</dbReference>
<dbReference type="OrthoDB" id="418742at2759"/>
<dbReference type="InterPro" id="IPR045851">
    <property type="entry name" value="AMP-bd_C_sf"/>
</dbReference>
<feature type="transmembrane region" description="Helical" evidence="1">
    <location>
        <begin position="791"/>
        <end position="812"/>
    </location>
</feature>
<sequence length="1103" mass="122723">MSAPRWYLRSSEEDPESGVFPFAKDWRNPNTAWTGGDKAVFLIGYALFWALVCVVVHRWPKIAACCRRVKQSVGVGARAMRMRDQRTPLVEDVAELCSQSDHLAIGPTPSYPSDRRVIELFEEQAKERPAATALIVPGAGRASQEITYKELAACVDEVADSLLSLGISCGSVVALVMDRSVAQVVAVYGTLKAGAAFLPVDNDAPLARKQFLLHESEAAAMIGVAGDEVARELATEIGCNFLALPADGSRSGLQLLRRQRSRTHSFEGEPGLSAGYAGGYRRPEASDMALLIYTSGTTGAPKGIVYDHQHLMHGVYFFGSHCQVDSTSVALLKSPYFWAIIEWEMFPVLTQGGKLVVASANGHKSPEYLANTIAAEEVRVFMVTPQVLDLVLDVHDSQGNARPLRSVKHIVTVGEPLGCAVANRAMRTRGLEAQVHNFYGASESSCTVYTVPKEGIDLEIFPSKAPCGRPQPHSKVFVMREDAQESGPAVLVQVPGGEAGEICFGGVLAACYWKHEELTAQKWVDTKEFGRLYRTGDMGRWRAGQLEVIGRVDRQVKIRGVRVEPEEVEAVLRRYTYVTSEEDGPSGLELGSGPRPGLKEVAVVASKEPAELVAFVSLREGLDGAVTSETLRAHCQANLTPSYVPKFFVILQELPKLPNGKSNLKQLTEMATDHVVEEGEVVMDSLGQMKKLSKWAIFENQVIHRCYAWWMIGVLTDHYMRCAIDTDSDHKYYPFCTTLARTAVKPWSEILVRSLGNDQDLFGFIMLGAYQDSRPDAPGGPPKVKFGMKDVFVLLVYMAMAMPFPQILHFIFRQLAWPIDWGGMEPTNEWGWSYMQVNSYTSDHRWYLGMVFSARLYLEICERIQVPGWLQGILATIPCLLPDSSFEGPDRRPFTFDVCESQSAQVYVMWTFSWIFRNFGTGCPMYLRWVSWYLAFYVWSFHYLRPAVTLLSKRLPKGPTWAAAALGGSMFIGVLMALFHYPNNVLENGTGMAWAWLEIGVDIIQPTLFVLGMTYVPFDLAWWGNTTLGAYVFHFYFRDHVAVLTMSICDGLAWDQTGLLVVAVILLLCLVFTTFLGPLGHYILLSPTFLYSRVHRILNRSRA</sequence>
<proteinExistence type="predicted"/>
<name>A0A812ICV8_9DINO</name>
<dbReference type="AlphaFoldDB" id="A0A812ICV8"/>
<reference evidence="4" key="1">
    <citation type="submission" date="2021-02" db="EMBL/GenBank/DDBJ databases">
        <authorList>
            <person name="Dougan E. K."/>
            <person name="Rhodes N."/>
            <person name="Thang M."/>
            <person name="Chan C."/>
        </authorList>
    </citation>
    <scope>NUCLEOTIDE SEQUENCE</scope>
</reference>
<dbReference type="Pfam" id="PF00501">
    <property type="entry name" value="AMP-binding"/>
    <property type="match status" value="1"/>
</dbReference>
<keyword evidence="1" id="KW-0812">Transmembrane</keyword>
<dbReference type="PANTHER" id="PTHR45527">
    <property type="entry name" value="NONRIBOSOMAL PEPTIDE SYNTHETASE"/>
    <property type="match status" value="1"/>
</dbReference>
<dbReference type="Proteomes" id="UP000604046">
    <property type="component" value="Unassembled WGS sequence"/>
</dbReference>
<dbReference type="CDD" id="cd05930">
    <property type="entry name" value="A_NRPS"/>
    <property type="match status" value="1"/>
</dbReference>
<dbReference type="InterPro" id="IPR020845">
    <property type="entry name" value="AMP-binding_CS"/>
</dbReference>
<dbReference type="InterPro" id="IPR000873">
    <property type="entry name" value="AMP-dep_synth/lig_dom"/>
</dbReference>